<keyword evidence="4" id="KW-1185">Reference proteome</keyword>
<feature type="transmembrane region" description="Helical" evidence="1">
    <location>
        <begin position="58"/>
        <end position="78"/>
    </location>
</feature>
<dbReference type="RefSeq" id="WP_110129479.1">
    <property type="nucleotide sequence ID" value="NZ_QHJQ01000001.1"/>
</dbReference>
<reference evidence="3 4" key="1">
    <citation type="submission" date="2018-05" db="EMBL/GenBank/DDBJ databases">
        <title>Coraliomargarita sinensis sp. nov., isolated from a marine solar saltern.</title>
        <authorList>
            <person name="Zhou L.Y."/>
        </authorList>
    </citation>
    <scope>NUCLEOTIDE SEQUENCE [LARGE SCALE GENOMIC DNA]</scope>
    <source>
        <strain evidence="3 4">WN38</strain>
    </source>
</reference>
<dbReference type="Proteomes" id="UP000247099">
    <property type="component" value="Unassembled WGS sequence"/>
</dbReference>
<evidence type="ECO:0000313" key="3">
    <source>
        <dbReference type="EMBL" id="PXA05399.1"/>
    </source>
</evidence>
<evidence type="ECO:0000259" key="2">
    <source>
        <dbReference type="Pfam" id="PF14358"/>
    </source>
</evidence>
<proteinExistence type="predicted"/>
<feature type="transmembrane region" description="Helical" evidence="1">
    <location>
        <begin position="90"/>
        <end position="110"/>
    </location>
</feature>
<accession>A0A317ZNI0</accession>
<evidence type="ECO:0000256" key="1">
    <source>
        <dbReference type="SAM" id="Phobius"/>
    </source>
</evidence>
<gene>
    <name evidence="3" type="ORF">DDZ13_00595</name>
</gene>
<dbReference type="EMBL" id="QHJQ01000001">
    <property type="protein sequence ID" value="PXA05399.1"/>
    <property type="molecule type" value="Genomic_DNA"/>
</dbReference>
<dbReference type="AlphaFoldDB" id="A0A317ZNI0"/>
<dbReference type="Pfam" id="PF14358">
    <property type="entry name" value="DUF4405"/>
    <property type="match status" value="1"/>
</dbReference>
<dbReference type="InParanoid" id="A0A317ZNI0"/>
<protein>
    <recommendedName>
        <fullName evidence="2">Flavinylation-associated cytochrome domain-containing protein</fullName>
    </recommendedName>
</protein>
<keyword evidence="1" id="KW-0472">Membrane</keyword>
<dbReference type="InterPro" id="IPR025517">
    <property type="entry name" value="DUF4405"/>
</dbReference>
<keyword evidence="1" id="KW-1133">Transmembrane helix</keyword>
<sequence length="137" mass="15046">MKPGLKNPLMRVTNLLLYLSFCGLIGTGALLNWKLIPGSQGGHGLTVLDMTRHEWGDIHFWLGVVCVGTTLFHLVLNWPWLKKIASSGKAWRLVAGLATGALIIFGIYALPLQHSGNGSSEAHQEELPQGKQHRKGW</sequence>
<feature type="transmembrane region" description="Helical" evidence="1">
    <location>
        <begin position="12"/>
        <end position="31"/>
    </location>
</feature>
<name>A0A317ZNI0_9BACT</name>
<dbReference type="OrthoDB" id="5421399at2"/>
<evidence type="ECO:0000313" key="4">
    <source>
        <dbReference type="Proteomes" id="UP000247099"/>
    </source>
</evidence>
<organism evidence="3 4">
    <name type="scientific">Coraliomargarita sinensis</name>
    <dbReference type="NCBI Taxonomy" id="2174842"/>
    <lineage>
        <taxon>Bacteria</taxon>
        <taxon>Pseudomonadati</taxon>
        <taxon>Verrucomicrobiota</taxon>
        <taxon>Opitutia</taxon>
        <taxon>Puniceicoccales</taxon>
        <taxon>Coraliomargaritaceae</taxon>
        <taxon>Coraliomargarita</taxon>
    </lineage>
</organism>
<comment type="caution">
    <text evidence="3">The sequence shown here is derived from an EMBL/GenBank/DDBJ whole genome shotgun (WGS) entry which is preliminary data.</text>
</comment>
<feature type="domain" description="Flavinylation-associated cytochrome" evidence="2">
    <location>
        <begin position="12"/>
        <end position="78"/>
    </location>
</feature>
<keyword evidence="1" id="KW-0812">Transmembrane</keyword>